<feature type="domain" description="ABC transporter" evidence="5">
    <location>
        <begin position="5"/>
        <end position="234"/>
    </location>
</feature>
<evidence type="ECO:0000313" key="7">
    <source>
        <dbReference type="Proteomes" id="UP000006055"/>
    </source>
</evidence>
<dbReference type="GO" id="GO:0005524">
    <property type="term" value="F:ATP binding"/>
    <property type="evidence" value="ECO:0007669"/>
    <property type="project" value="UniProtKB-KW"/>
</dbReference>
<comment type="similarity">
    <text evidence="4">Belongs to the ABC transporter superfamily. Macrolide exporter (TC 3.A.1.122) family.</text>
</comment>
<evidence type="ECO:0000259" key="5">
    <source>
        <dbReference type="PROSITE" id="PS50893"/>
    </source>
</evidence>
<dbReference type="eggNOG" id="COG1136">
    <property type="taxonomic scope" value="Bacteria"/>
</dbReference>
<evidence type="ECO:0000313" key="6">
    <source>
        <dbReference type="EMBL" id="AFM28216.1"/>
    </source>
</evidence>
<sequence>MKSLLNLVHVSKRFHNGEGSEVFPLRDVNLRIEHGERIILLGKSGSGKTTFLNLVGGMDSPTEGRIFFNGNEITGLSTVKLAEYRRRDVGFIFQSFNLFPTLTVGENLMLPLDLLGVSQESKAREILSAVGLDGQWDKFPEQLSGGEQQRVAIARALIKEPRLILADEPTGNLDSETGDRILSLIYEICRDRQTTLIMVTHSSEALWMADRKFRLSRGRLLQEDNTAPKELDRT</sequence>
<dbReference type="InterPro" id="IPR017911">
    <property type="entry name" value="MacB-like_ATP-bd"/>
</dbReference>
<evidence type="ECO:0000256" key="2">
    <source>
        <dbReference type="ARBA" id="ARBA00022741"/>
    </source>
</evidence>
<name>I4CF75_DESTA</name>
<dbReference type="GO" id="GO:0005886">
    <property type="term" value="C:plasma membrane"/>
    <property type="evidence" value="ECO:0007669"/>
    <property type="project" value="TreeGrafter"/>
</dbReference>
<keyword evidence="7" id="KW-1185">Reference proteome</keyword>
<dbReference type="GO" id="GO:0016887">
    <property type="term" value="F:ATP hydrolysis activity"/>
    <property type="evidence" value="ECO:0007669"/>
    <property type="project" value="InterPro"/>
</dbReference>
<protein>
    <submittedName>
        <fullName evidence="6">ABC-type antimicrobial peptide transport system, ATPase component</fullName>
    </submittedName>
</protein>
<dbReference type="OrthoDB" id="9809450at2"/>
<dbReference type="CDD" id="cd03255">
    <property type="entry name" value="ABC_MJ0796_LolCDE_FtsE"/>
    <property type="match status" value="1"/>
</dbReference>
<dbReference type="STRING" id="706587.Desti_5636"/>
<keyword evidence="3" id="KW-0067">ATP-binding</keyword>
<dbReference type="SMART" id="SM00382">
    <property type="entry name" value="AAA"/>
    <property type="match status" value="1"/>
</dbReference>
<dbReference type="InterPro" id="IPR017871">
    <property type="entry name" value="ABC_transporter-like_CS"/>
</dbReference>
<reference evidence="7" key="1">
    <citation type="submission" date="2012-06" db="EMBL/GenBank/DDBJ databases">
        <title>Complete sequence of chromosome of Desulfomonile tiedjei DSM 6799.</title>
        <authorList>
            <person name="Lucas S."/>
            <person name="Copeland A."/>
            <person name="Lapidus A."/>
            <person name="Glavina del Rio T."/>
            <person name="Dalin E."/>
            <person name="Tice H."/>
            <person name="Bruce D."/>
            <person name="Goodwin L."/>
            <person name="Pitluck S."/>
            <person name="Peters L."/>
            <person name="Ovchinnikova G."/>
            <person name="Zeytun A."/>
            <person name="Lu M."/>
            <person name="Kyrpides N."/>
            <person name="Mavromatis K."/>
            <person name="Ivanova N."/>
            <person name="Brettin T."/>
            <person name="Detter J.C."/>
            <person name="Han C."/>
            <person name="Larimer F."/>
            <person name="Land M."/>
            <person name="Hauser L."/>
            <person name="Markowitz V."/>
            <person name="Cheng J.-F."/>
            <person name="Hugenholtz P."/>
            <person name="Woyke T."/>
            <person name="Wu D."/>
            <person name="Spring S."/>
            <person name="Schroeder M."/>
            <person name="Brambilla E."/>
            <person name="Klenk H.-P."/>
            <person name="Eisen J.A."/>
        </authorList>
    </citation>
    <scope>NUCLEOTIDE SEQUENCE [LARGE SCALE GENOMIC DNA]</scope>
    <source>
        <strain evidence="7">ATCC 49306 / DSM 6799 / DCB-1</strain>
    </source>
</reference>
<dbReference type="EMBL" id="CP003360">
    <property type="protein sequence ID" value="AFM28216.1"/>
    <property type="molecule type" value="Genomic_DNA"/>
</dbReference>
<dbReference type="GO" id="GO:0098796">
    <property type="term" value="C:membrane protein complex"/>
    <property type="evidence" value="ECO:0007669"/>
    <property type="project" value="UniProtKB-ARBA"/>
</dbReference>
<dbReference type="KEGG" id="dti:Desti_5636"/>
<dbReference type="HOGENOM" id="CLU_000604_1_22_7"/>
<dbReference type="Gene3D" id="3.40.50.300">
    <property type="entry name" value="P-loop containing nucleotide triphosphate hydrolases"/>
    <property type="match status" value="1"/>
</dbReference>
<dbReference type="InterPro" id="IPR015854">
    <property type="entry name" value="ABC_transpr_LolD-like"/>
</dbReference>
<dbReference type="InterPro" id="IPR003439">
    <property type="entry name" value="ABC_transporter-like_ATP-bd"/>
</dbReference>
<dbReference type="InterPro" id="IPR003593">
    <property type="entry name" value="AAA+_ATPase"/>
</dbReference>
<keyword evidence="1" id="KW-0813">Transport</keyword>
<dbReference type="AlphaFoldDB" id="I4CF75"/>
<organism evidence="6 7">
    <name type="scientific">Desulfomonile tiedjei (strain ATCC 49306 / DSM 6799 / DCB-1)</name>
    <dbReference type="NCBI Taxonomy" id="706587"/>
    <lineage>
        <taxon>Bacteria</taxon>
        <taxon>Pseudomonadati</taxon>
        <taxon>Thermodesulfobacteriota</taxon>
        <taxon>Desulfomonilia</taxon>
        <taxon>Desulfomonilales</taxon>
        <taxon>Desulfomonilaceae</taxon>
        <taxon>Desulfomonile</taxon>
    </lineage>
</organism>
<dbReference type="Pfam" id="PF00005">
    <property type="entry name" value="ABC_tran"/>
    <property type="match status" value="1"/>
</dbReference>
<proteinExistence type="inferred from homology"/>
<dbReference type="SUPFAM" id="SSF52540">
    <property type="entry name" value="P-loop containing nucleoside triphosphate hydrolases"/>
    <property type="match status" value="1"/>
</dbReference>
<dbReference type="Proteomes" id="UP000006055">
    <property type="component" value="Chromosome"/>
</dbReference>
<keyword evidence="2" id="KW-0547">Nucleotide-binding</keyword>
<accession>I4CF75</accession>
<dbReference type="PROSITE" id="PS00211">
    <property type="entry name" value="ABC_TRANSPORTER_1"/>
    <property type="match status" value="1"/>
</dbReference>
<dbReference type="InterPro" id="IPR027417">
    <property type="entry name" value="P-loop_NTPase"/>
</dbReference>
<dbReference type="PROSITE" id="PS50893">
    <property type="entry name" value="ABC_TRANSPORTER_2"/>
    <property type="match status" value="1"/>
</dbReference>
<dbReference type="GO" id="GO:0022857">
    <property type="term" value="F:transmembrane transporter activity"/>
    <property type="evidence" value="ECO:0007669"/>
    <property type="project" value="TreeGrafter"/>
</dbReference>
<evidence type="ECO:0000256" key="1">
    <source>
        <dbReference type="ARBA" id="ARBA00022448"/>
    </source>
</evidence>
<dbReference type="RefSeq" id="WP_014813293.1">
    <property type="nucleotide sequence ID" value="NC_018025.1"/>
</dbReference>
<dbReference type="FunFam" id="3.40.50.300:FF:000032">
    <property type="entry name" value="Export ABC transporter ATP-binding protein"/>
    <property type="match status" value="1"/>
</dbReference>
<evidence type="ECO:0000256" key="3">
    <source>
        <dbReference type="ARBA" id="ARBA00022840"/>
    </source>
</evidence>
<dbReference type="PANTHER" id="PTHR24220">
    <property type="entry name" value="IMPORT ATP-BINDING PROTEIN"/>
    <property type="match status" value="1"/>
</dbReference>
<evidence type="ECO:0000256" key="4">
    <source>
        <dbReference type="ARBA" id="ARBA00038388"/>
    </source>
</evidence>
<gene>
    <name evidence="6" type="ordered locus">Desti_5636</name>
</gene>